<evidence type="ECO:0000256" key="3">
    <source>
        <dbReference type="ARBA" id="ARBA00012949"/>
    </source>
</evidence>
<evidence type="ECO:0000256" key="17">
    <source>
        <dbReference type="PROSITE-ProRule" id="PRU00433"/>
    </source>
</evidence>
<dbReference type="PANTHER" id="PTHR22888">
    <property type="entry name" value="CYTOCHROME C OXIDASE, SUBUNIT II"/>
    <property type="match status" value="1"/>
</dbReference>
<name>W4LAF3_ENTF1</name>
<evidence type="ECO:0000256" key="1">
    <source>
        <dbReference type="ARBA" id="ARBA00004141"/>
    </source>
</evidence>
<gene>
    <name evidence="22" type="ORF">ETSY1_32495</name>
</gene>
<dbReference type="NCBIfam" id="TIGR02866">
    <property type="entry name" value="CoxB"/>
    <property type="match status" value="1"/>
</dbReference>
<dbReference type="GO" id="GO:0016491">
    <property type="term" value="F:oxidoreductase activity"/>
    <property type="evidence" value="ECO:0007669"/>
    <property type="project" value="InterPro"/>
</dbReference>
<evidence type="ECO:0000313" key="22">
    <source>
        <dbReference type="EMBL" id="ETW94987.1"/>
    </source>
</evidence>
<feature type="domain" description="Cytochrome oxidase subunit II copper A binding" evidence="19">
    <location>
        <begin position="84"/>
        <end position="196"/>
    </location>
</feature>
<dbReference type="PROSITE" id="PS50999">
    <property type="entry name" value="COX2_TM"/>
    <property type="match status" value="1"/>
</dbReference>
<dbReference type="AlphaFoldDB" id="W4LAF3"/>
<evidence type="ECO:0000256" key="18">
    <source>
        <dbReference type="SAM" id="Phobius"/>
    </source>
</evidence>
<dbReference type="EC" id="7.1.1.9" evidence="3"/>
<evidence type="ECO:0000256" key="13">
    <source>
        <dbReference type="ARBA" id="ARBA00023136"/>
    </source>
</evidence>
<dbReference type="Gene3D" id="2.60.40.420">
    <property type="entry name" value="Cupredoxins - blue copper proteins"/>
    <property type="match status" value="1"/>
</dbReference>
<evidence type="ECO:0000256" key="7">
    <source>
        <dbReference type="ARBA" id="ARBA00022723"/>
    </source>
</evidence>
<dbReference type="SUPFAM" id="SSF49503">
    <property type="entry name" value="Cupredoxins"/>
    <property type="match status" value="1"/>
</dbReference>
<comment type="caution">
    <text evidence="22">The sequence shown here is derived from an EMBL/GenBank/DDBJ whole genome shotgun (WGS) entry which is preliminary data.</text>
</comment>
<dbReference type="PRINTS" id="PR01166">
    <property type="entry name" value="CYCOXIDASEII"/>
</dbReference>
<sequence length="297" mass="32677">MQHEVFMVTVVVCTAVFLLTAGLLVYAIWRYRARPGHMEATWPHAHGNPKLEVSLIAVVTLLLLIIAVPNIRVLFAASEPPDLDHALRIEVVGKQWWWKFSYPSLEVETANELHVPVGRTVVATLRTDDVIHSFWVPKLAGKMDLIPNKINHLWFQADEPGIYYGQCAEFCGPSHANMRLRVVAHDEAAFAAWVNAQQTVAQAPADALAQEGERVFQQHCTACHAVAGTPANGKVGPDLTHFGSRQTLAAGLLPNSPSNIARWLQNPQSVKPGSLMPNLGLSEAEITSLTAYLQHLK</sequence>
<evidence type="ECO:0000256" key="12">
    <source>
        <dbReference type="ARBA" id="ARBA00023008"/>
    </source>
</evidence>
<keyword evidence="13 18" id="KW-0472">Membrane</keyword>
<evidence type="ECO:0000256" key="2">
    <source>
        <dbReference type="ARBA" id="ARBA00007866"/>
    </source>
</evidence>
<evidence type="ECO:0000259" key="20">
    <source>
        <dbReference type="PROSITE" id="PS50999"/>
    </source>
</evidence>
<keyword evidence="10 18" id="KW-1133">Transmembrane helix</keyword>
<proteinExistence type="inferred from homology"/>
<evidence type="ECO:0000313" key="23">
    <source>
        <dbReference type="Proteomes" id="UP000019141"/>
    </source>
</evidence>
<feature type="domain" description="Cytochrome oxidase subunit II transmembrane region profile" evidence="20">
    <location>
        <begin position="1"/>
        <end position="81"/>
    </location>
</feature>
<evidence type="ECO:0000256" key="5">
    <source>
        <dbReference type="ARBA" id="ARBA00022660"/>
    </source>
</evidence>
<keyword evidence="4" id="KW-0813">Transport</keyword>
<keyword evidence="5" id="KW-0679">Respiratory chain</keyword>
<feature type="transmembrane region" description="Helical" evidence="18">
    <location>
        <begin position="6"/>
        <end position="29"/>
    </location>
</feature>
<keyword evidence="12" id="KW-0186">Copper</keyword>
<keyword evidence="9" id="KW-0249">Electron transport</keyword>
<dbReference type="InterPro" id="IPR002429">
    <property type="entry name" value="CcO_II-like_C"/>
</dbReference>
<evidence type="ECO:0000256" key="16">
    <source>
        <dbReference type="ARBA" id="ARBA00031399"/>
    </source>
</evidence>
<feature type="transmembrane region" description="Helical" evidence="18">
    <location>
        <begin position="50"/>
        <end position="68"/>
    </location>
</feature>
<dbReference type="Proteomes" id="UP000019141">
    <property type="component" value="Unassembled WGS sequence"/>
</dbReference>
<dbReference type="PROSITE" id="PS00078">
    <property type="entry name" value="COX2"/>
    <property type="match status" value="1"/>
</dbReference>
<keyword evidence="8" id="KW-1278">Translocase</keyword>
<dbReference type="PROSITE" id="PS50857">
    <property type="entry name" value="COX2_CUA"/>
    <property type="match status" value="1"/>
</dbReference>
<dbReference type="InterPro" id="IPR036257">
    <property type="entry name" value="Cyt_c_oxidase_su2_TM_sf"/>
</dbReference>
<evidence type="ECO:0000256" key="14">
    <source>
        <dbReference type="ARBA" id="ARBA00024688"/>
    </source>
</evidence>
<protein>
    <recommendedName>
        <fullName evidence="3">cytochrome-c oxidase</fullName>
        <ecNumber evidence="3">7.1.1.9</ecNumber>
    </recommendedName>
    <alternativeName>
        <fullName evidence="16">Cytochrome aa3 subunit 2</fullName>
    </alternativeName>
    <alternativeName>
        <fullName evidence="15">Cytochrome c oxidase polypeptide II</fullName>
    </alternativeName>
</protein>
<dbReference type="EMBL" id="AZHW01000973">
    <property type="protein sequence ID" value="ETW94987.1"/>
    <property type="molecule type" value="Genomic_DNA"/>
</dbReference>
<evidence type="ECO:0000259" key="21">
    <source>
        <dbReference type="PROSITE" id="PS51007"/>
    </source>
</evidence>
<dbReference type="PROSITE" id="PS51007">
    <property type="entry name" value="CYTC"/>
    <property type="match status" value="1"/>
</dbReference>
<evidence type="ECO:0000256" key="4">
    <source>
        <dbReference type="ARBA" id="ARBA00022448"/>
    </source>
</evidence>
<dbReference type="GO" id="GO:0005507">
    <property type="term" value="F:copper ion binding"/>
    <property type="evidence" value="ECO:0007669"/>
    <property type="project" value="InterPro"/>
</dbReference>
<keyword evidence="17" id="KW-0349">Heme</keyword>
<dbReference type="GO" id="GO:0020037">
    <property type="term" value="F:heme binding"/>
    <property type="evidence" value="ECO:0007669"/>
    <property type="project" value="InterPro"/>
</dbReference>
<comment type="subcellular location">
    <subcellularLocation>
        <location evidence="1">Membrane</location>
        <topology evidence="1">Multi-pass membrane protein</topology>
    </subcellularLocation>
</comment>
<dbReference type="Gene3D" id="1.10.287.90">
    <property type="match status" value="1"/>
</dbReference>
<organism evidence="22 23">
    <name type="scientific">Entotheonella factor</name>
    <dbReference type="NCBI Taxonomy" id="1429438"/>
    <lineage>
        <taxon>Bacteria</taxon>
        <taxon>Pseudomonadati</taxon>
        <taxon>Nitrospinota/Tectimicrobiota group</taxon>
        <taxon>Candidatus Tectimicrobiota</taxon>
        <taxon>Candidatus Entotheonellia</taxon>
        <taxon>Candidatus Entotheonellales</taxon>
        <taxon>Candidatus Entotheonellaceae</taxon>
        <taxon>Candidatus Entotheonella</taxon>
    </lineage>
</organism>
<feature type="domain" description="Cytochrome c" evidence="21">
    <location>
        <begin position="207"/>
        <end position="297"/>
    </location>
</feature>
<evidence type="ECO:0000256" key="11">
    <source>
        <dbReference type="ARBA" id="ARBA00023004"/>
    </source>
</evidence>
<dbReference type="InterPro" id="IPR034236">
    <property type="entry name" value="CuRO_CcO_Caa3_II"/>
</dbReference>
<dbReference type="PANTHER" id="PTHR22888:SF9">
    <property type="entry name" value="CYTOCHROME C OXIDASE SUBUNIT 2"/>
    <property type="match status" value="1"/>
</dbReference>
<comment type="similarity">
    <text evidence="2">Belongs to the cytochrome c oxidase subunit 2 family.</text>
</comment>
<accession>W4LAF3</accession>
<dbReference type="HOGENOM" id="CLU_036876_1_1_7"/>
<dbReference type="InterPro" id="IPR008972">
    <property type="entry name" value="Cupredoxin"/>
</dbReference>
<reference evidence="22 23" key="1">
    <citation type="journal article" date="2014" name="Nature">
        <title>An environmental bacterial taxon with a large and distinct metabolic repertoire.</title>
        <authorList>
            <person name="Wilson M.C."/>
            <person name="Mori T."/>
            <person name="Ruckert C."/>
            <person name="Uria A.R."/>
            <person name="Helf M.J."/>
            <person name="Takada K."/>
            <person name="Gernert C."/>
            <person name="Steffens U.A."/>
            <person name="Heycke N."/>
            <person name="Schmitt S."/>
            <person name="Rinke C."/>
            <person name="Helfrich E.J."/>
            <person name="Brachmann A.O."/>
            <person name="Gurgui C."/>
            <person name="Wakimoto T."/>
            <person name="Kracht M."/>
            <person name="Crusemann M."/>
            <person name="Hentschel U."/>
            <person name="Abe I."/>
            <person name="Matsunaga S."/>
            <person name="Kalinowski J."/>
            <person name="Takeyama H."/>
            <person name="Piel J."/>
        </authorList>
    </citation>
    <scope>NUCLEOTIDE SEQUENCE [LARGE SCALE GENOMIC DNA]</scope>
    <source>
        <strain evidence="23">TSY1</strain>
    </source>
</reference>
<keyword evidence="6 18" id="KW-0812">Transmembrane</keyword>
<evidence type="ECO:0000256" key="10">
    <source>
        <dbReference type="ARBA" id="ARBA00022989"/>
    </source>
</evidence>
<keyword evidence="7 17" id="KW-0479">Metal-binding</keyword>
<dbReference type="Pfam" id="PF00034">
    <property type="entry name" value="Cytochrom_C"/>
    <property type="match status" value="1"/>
</dbReference>
<dbReference type="SUPFAM" id="SSF81464">
    <property type="entry name" value="Cytochrome c oxidase subunit II-like, transmembrane region"/>
    <property type="match status" value="1"/>
</dbReference>
<evidence type="ECO:0000256" key="15">
    <source>
        <dbReference type="ARBA" id="ARBA00031389"/>
    </source>
</evidence>
<evidence type="ECO:0000256" key="6">
    <source>
        <dbReference type="ARBA" id="ARBA00022692"/>
    </source>
</evidence>
<dbReference type="GO" id="GO:0004129">
    <property type="term" value="F:cytochrome-c oxidase activity"/>
    <property type="evidence" value="ECO:0007669"/>
    <property type="project" value="UniProtKB-EC"/>
</dbReference>
<keyword evidence="23" id="KW-1185">Reference proteome</keyword>
<dbReference type="PATRIC" id="fig|1429438.4.peg.6162"/>
<dbReference type="GO" id="GO:0016020">
    <property type="term" value="C:membrane"/>
    <property type="evidence" value="ECO:0007669"/>
    <property type="project" value="UniProtKB-SubCell"/>
</dbReference>
<dbReference type="InterPro" id="IPR014222">
    <property type="entry name" value="Cyt_c_oxidase_su2"/>
</dbReference>
<dbReference type="CDD" id="cd04213">
    <property type="entry name" value="CuRO_CcO_Caa3_II"/>
    <property type="match status" value="1"/>
</dbReference>
<dbReference type="InterPro" id="IPR001505">
    <property type="entry name" value="Copper_CuA"/>
</dbReference>
<evidence type="ECO:0000256" key="9">
    <source>
        <dbReference type="ARBA" id="ARBA00022982"/>
    </source>
</evidence>
<dbReference type="InterPro" id="IPR009056">
    <property type="entry name" value="Cyt_c-like_dom"/>
</dbReference>
<dbReference type="InterPro" id="IPR045187">
    <property type="entry name" value="CcO_II"/>
</dbReference>
<dbReference type="Pfam" id="PF00116">
    <property type="entry name" value="COX2"/>
    <property type="match status" value="1"/>
</dbReference>
<evidence type="ECO:0000259" key="19">
    <source>
        <dbReference type="PROSITE" id="PS50857"/>
    </source>
</evidence>
<dbReference type="InterPro" id="IPR011759">
    <property type="entry name" value="Cyt_c_oxidase_su2_TM_dom"/>
</dbReference>
<dbReference type="GO" id="GO:0042773">
    <property type="term" value="P:ATP synthesis coupled electron transport"/>
    <property type="evidence" value="ECO:0007669"/>
    <property type="project" value="TreeGrafter"/>
</dbReference>
<keyword evidence="11 17" id="KW-0408">Iron</keyword>
<comment type="function">
    <text evidence="14">Subunits I and II form the functional core of the enzyme complex. Electrons originating in cytochrome c are transferred via heme a and Cu(A) to the binuclear center formed by heme a3 and Cu(B).</text>
</comment>
<evidence type="ECO:0000256" key="8">
    <source>
        <dbReference type="ARBA" id="ARBA00022967"/>
    </source>
</evidence>